<feature type="transmembrane region" description="Helical" evidence="2">
    <location>
        <begin position="430"/>
        <end position="448"/>
    </location>
</feature>
<dbReference type="Gene3D" id="3.30.420.10">
    <property type="entry name" value="Ribonuclease H-like superfamily/Ribonuclease H"/>
    <property type="match status" value="1"/>
</dbReference>
<evidence type="ECO:0000313" key="4">
    <source>
        <dbReference type="EMBL" id="KAL3804586.1"/>
    </source>
</evidence>
<feature type="region of interest" description="Disordered" evidence="1">
    <location>
        <begin position="84"/>
        <end position="105"/>
    </location>
</feature>
<feature type="compositionally biased region" description="Low complexity" evidence="1">
    <location>
        <begin position="1"/>
        <end position="12"/>
    </location>
</feature>
<feature type="compositionally biased region" description="Polar residues" evidence="1">
    <location>
        <begin position="88"/>
        <end position="105"/>
    </location>
</feature>
<dbReference type="PANTHER" id="PTHR46599:SF3">
    <property type="entry name" value="PIGGYBAC TRANSPOSABLE ELEMENT-DERIVED PROTEIN 4"/>
    <property type="match status" value="1"/>
</dbReference>
<evidence type="ECO:0000256" key="2">
    <source>
        <dbReference type="SAM" id="Phobius"/>
    </source>
</evidence>
<dbReference type="InterPro" id="IPR029526">
    <property type="entry name" value="PGBD"/>
</dbReference>
<reference evidence="4 5" key="1">
    <citation type="submission" date="2024-10" db="EMBL/GenBank/DDBJ databases">
        <title>Updated reference genomes for cyclostephanoid diatoms.</title>
        <authorList>
            <person name="Roberts W.R."/>
            <person name="Alverson A.J."/>
        </authorList>
    </citation>
    <scope>NUCLEOTIDE SEQUENCE [LARGE SCALE GENOMIC DNA]</scope>
    <source>
        <strain evidence="4 5">AJA010-31</strain>
    </source>
</reference>
<protein>
    <recommendedName>
        <fullName evidence="3">PiggyBac transposable element-derived protein domain-containing protein</fullName>
    </recommendedName>
</protein>
<dbReference type="PANTHER" id="PTHR46599">
    <property type="entry name" value="PIGGYBAC TRANSPOSABLE ELEMENT-DERIVED PROTEIN 4"/>
    <property type="match status" value="1"/>
</dbReference>
<dbReference type="InterPro" id="IPR036397">
    <property type="entry name" value="RNaseH_sf"/>
</dbReference>
<feature type="compositionally biased region" description="Acidic residues" evidence="1">
    <location>
        <begin position="26"/>
        <end position="37"/>
    </location>
</feature>
<evidence type="ECO:0000313" key="5">
    <source>
        <dbReference type="Proteomes" id="UP001530400"/>
    </source>
</evidence>
<feature type="domain" description="PiggyBac transposable element-derived protein" evidence="3">
    <location>
        <begin position="356"/>
        <end position="566"/>
    </location>
</feature>
<proteinExistence type="predicted"/>
<evidence type="ECO:0000259" key="3">
    <source>
        <dbReference type="Pfam" id="PF13843"/>
    </source>
</evidence>
<accession>A0ABD3QXT7</accession>
<dbReference type="Proteomes" id="UP001530400">
    <property type="component" value="Unassembled WGS sequence"/>
</dbReference>
<organism evidence="4 5">
    <name type="scientific">Cyclotella atomus</name>
    <dbReference type="NCBI Taxonomy" id="382360"/>
    <lineage>
        <taxon>Eukaryota</taxon>
        <taxon>Sar</taxon>
        <taxon>Stramenopiles</taxon>
        <taxon>Ochrophyta</taxon>
        <taxon>Bacillariophyta</taxon>
        <taxon>Coscinodiscophyceae</taxon>
        <taxon>Thalassiosirophycidae</taxon>
        <taxon>Stephanodiscales</taxon>
        <taxon>Stephanodiscaceae</taxon>
        <taxon>Cyclotella</taxon>
    </lineage>
</organism>
<keyword evidence="2" id="KW-0472">Membrane</keyword>
<gene>
    <name evidence="4" type="ORF">ACHAWO_012261</name>
</gene>
<dbReference type="EMBL" id="JALLPJ020000037">
    <property type="protein sequence ID" value="KAL3804586.1"/>
    <property type="molecule type" value="Genomic_DNA"/>
</dbReference>
<dbReference type="SUPFAM" id="SSF53098">
    <property type="entry name" value="Ribonuclease H-like"/>
    <property type="match status" value="1"/>
</dbReference>
<dbReference type="Pfam" id="PF13843">
    <property type="entry name" value="DDE_Tnp_1_7"/>
    <property type="match status" value="1"/>
</dbReference>
<comment type="caution">
    <text evidence="4">The sequence shown here is derived from an EMBL/GenBank/DDBJ whole genome shotgun (WGS) entry which is preliminary data.</text>
</comment>
<name>A0ABD3QXT7_9STRA</name>
<feature type="region of interest" description="Disordered" evidence="1">
    <location>
        <begin position="1"/>
        <end position="37"/>
    </location>
</feature>
<keyword evidence="2" id="KW-1133">Transmembrane helix</keyword>
<keyword evidence="5" id="KW-1185">Reference proteome</keyword>
<evidence type="ECO:0000256" key="1">
    <source>
        <dbReference type="SAM" id="MobiDB-lite"/>
    </source>
</evidence>
<keyword evidence="2" id="KW-0812">Transmembrane</keyword>
<dbReference type="InterPro" id="IPR012337">
    <property type="entry name" value="RNaseH-like_sf"/>
</dbReference>
<sequence length="573" mass="64450">MSASVLSANADNDSSDLDENYSISDASDDGSFYDEDIDDFDAISTGEVDLEVPGTFPSHHPANPSPIGILKQRGSPISHLTLRRVGSTAGSSRSRGKSSVPTQSTPSMQTFFLTVEEAFNSYVCPSDGAIWNEQACRESHGLGPASDCIKNARPFAFVWREFEMWFARHISTSEICVFVAWNGATCDLRWLWRHLQAPRSELSMPLAIKYFLDPMGVICHYKSCPLNPYPNPREGRWNWVMCGHISSSATSTEHMIHWLMLRHSRTSLLTHLFYPTSTGRNLFAWSQTYFLPPNKTRWRKTGTNETCPLAMGRTGKGLDFSVRRQDTYKGGNGSGKQVGPSMAMKDAACKGSLAKMFLQAFPLAIINYITTRTNRYAHDDYVVETPRLDREDNVTKKPILKQIFPDDTTKLPPGARHCYIPKDRRTLHATTNYIIAWFGVLILCGAFFRGDSNRGLKCIYGTGAYRLAVPVIQNTMPRNSFTFLQTYIHFSVGSEQKLQGDPKYDPLFKVRLFIDALMASIKACWNAGDRVAIDESMIRYQGRAVSFIQYMPRKPIKHGLKVLAICWDGFAKL</sequence>
<dbReference type="AlphaFoldDB" id="A0ABD3QXT7"/>